<comment type="caution">
    <text evidence="2">The sequence shown here is derived from an EMBL/GenBank/DDBJ whole genome shotgun (WGS) entry which is preliminary data.</text>
</comment>
<dbReference type="SUPFAM" id="SSF50044">
    <property type="entry name" value="SH3-domain"/>
    <property type="match status" value="1"/>
</dbReference>
<protein>
    <recommendedName>
        <fullName evidence="4">SH3 domain-containing protein</fullName>
    </recommendedName>
</protein>
<feature type="region of interest" description="Disordered" evidence="1">
    <location>
        <begin position="96"/>
        <end position="137"/>
    </location>
</feature>
<keyword evidence="3" id="KW-1185">Reference proteome</keyword>
<accession>A0A9P8L7E5</accession>
<feature type="region of interest" description="Disordered" evidence="1">
    <location>
        <begin position="228"/>
        <end position="319"/>
    </location>
</feature>
<dbReference type="EMBL" id="JAGHQM010001447">
    <property type="protein sequence ID" value="KAH0555618.1"/>
    <property type="molecule type" value="Genomic_DNA"/>
</dbReference>
<proteinExistence type="predicted"/>
<dbReference type="Proteomes" id="UP000750711">
    <property type="component" value="Unassembled WGS sequence"/>
</dbReference>
<evidence type="ECO:0000313" key="2">
    <source>
        <dbReference type="EMBL" id="KAH0555618.1"/>
    </source>
</evidence>
<name>A0A9P8L7E5_9PEZI</name>
<sequence>MRTRTRRPSWSNESVELNKDGGPARHGVECPATPNPDSPSGAPSFTPGSLLADLEAQLAASSVSSTPLVPIVPNREYPAVIPVDLNWRDHPRWKPLITTPSRTPNQNDPLVPDRSPTPSAWSNCSDVEDSEDASPGSFIHRRRRKEYVHRAPVWVVRGGDDGALENDDQFAGGQRAHPIRQSATLPNLGHLSGYSRCIAAQEQPINGVQTANPSHTFDQALEVRPMFTTPQNSPLSKDNCQPLPASAGSVALRPRSLSKNADVSVLDLNTASPPSNETPRRDSGNPSSQDSSETYCSSDGNSRESDHGRMDGLGRELPPKQIEDATLISEGYDDIHSVENTRVSPGSAVICLCAYIPARGDEFRMSFGDIFTVLRVFDDGWALCTELLGFEHGVERILNKRAKVDPPRYTSKPGSETEILPPVPGSGHDDPPQTSNGMTSYRDTITVTTKRTFPVAISPRTKFLPLLAVTLLYNFSRVIRSGTCKFGAISMPTALSPDKSQPPDEVTLMVGNMRIPDRIASLQFSPKKQIGYVLADQQSILGVEVGSGPGCRGTKKLKSEPTPVRGKGDFLTDLSGKSPVRSRSSGDLRSTKSMKATLKRSFGTLRRKFAQAGDMKLNPLRASELAVDPLCELAGKRVVGPAGRPTSDQRTGLLSDTSLDRDVEEKNEDLSRCADARWALEKEKRQETLERILPARDPTRDKKVSDPGRLIPRISFSVFSLSGLSFTGFP</sequence>
<organism evidence="2 3">
    <name type="scientific">Trichoglossum hirsutum</name>
    <dbReference type="NCBI Taxonomy" id="265104"/>
    <lineage>
        <taxon>Eukaryota</taxon>
        <taxon>Fungi</taxon>
        <taxon>Dikarya</taxon>
        <taxon>Ascomycota</taxon>
        <taxon>Pezizomycotina</taxon>
        <taxon>Geoglossomycetes</taxon>
        <taxon>Geoglossales</taxon>
        <taxon>Geoglossaceae</taxon>
        <taxon>Trichoglossum</taxon>
    </lineage>
</organism>
<feature type="compositionally biased region" description="Polar residues" evidence="1">
    <location>
        <begin position="257"/>
        <end position="277"/>
    </location>
</feature>
<reference evidence="2" key="1">
    <citation type="submission" date="2021-03" db="EMBL/GenBank/DDBJ databases">
        <title>Comparative genomics and phylogenomic investigation of the class Geoglossomycetes provide insights into ecological specialization and systematics.</title>
        <authorList>
            <person name="Melie T."/>
            <person name="Pirro S."/>
            <person name="Miller A.N."/>
            <person name="Quandt A."/>
        </authorList>
    </citation>
    <scope>NUCLEOTIDE SEQUENCE</scope>
    <source>
        <strain evidence="2">CAQ_001_2017</strain>
    </source>
</reference>
<feature type="compositionally biased region" description="Polar residues" evidence="1">
    <location>
        <begin position="284"/>
        <end position="300"/>
    </location>
</feature>
<dbReference type="InterPro" id="IPR036028">
    <property type="entry name" value="SH3-like_dom_sf"/>
</dbReference>
<dbReference type="AlphaFoldDB" id="A0A9P8L7E5"/>
<feature type="compositionally biased region" description="Basic and acidic residues" evidence="1">
    <location>
        <begin position="16"/>
        <end position="28"/>
    </location>
</feature>
<evidence type="ECO:0008006" key="4">
    <source>
        <dbReference type="Google" id="ProtNLM"/>
    </source>
</evidence>
<evidence type="ECO:0000313" key="3">
    <source>
        <dbReference type="Proteomes" id="UP000750711"/>
    </source>
</evidence>
<feature type="compositionally biased region" description="Basic and acidic residues" evidence="1">
    <location>
        <begin position="301"/>
        <end position="319"/>
    </location>
</feature>
<feature type="compositionally biased region" description="Polar residues" evidence="1">
    <location>
        <begin position="98"/>
        <end position="108"/>
    </location>
</feature>
<feature type="region of interest" description="Disordered" evidence="1">
    <location>
        <begin position="1"/>
        <end position="48"/>
    </location>
</feature>
<evidence type="ECO:0000256" key="1">
    <source>
        <dbReference type="SAM" id="MobiDB-lite"/>
    </source>
</evidence>
<feature type="compositionally biased region" description="Polar residues" evidence="1">
    <location>
        <begin position="228"/>
        <end position="239"/>
    </location>
</feature>
<feature type="region of interest" description="Disordered" evidence="1">
    <location>
        <begin position="550"/>
        <end position="593"/>
    </location>
</feature>
<gene>
    <name evidence="2" type="ORF">GP486_006435</name>
</gene>
<feature type="region of interest" description="Disordered" evidence="1">
    <location>
        <begin position="405"/>
        <end position="440"/>
    </location>
</feature>
<feature type="compositionally biased region" description="Polar residues" evidence="1">
    <location>
        <begin position="116"/>
        <end position="125"/>
    </location>
</feature>